<keyword evidence="2" id="KW-1185">Reference proteome</keyword>
<dbReference type="AlphaFoldDB" id="S8EDL2"/>
<dbReference type="Proteomes" id="UP000015241">
    <property type="component" value="Unassembled WGS sequence"/>
</dbReference>
<dbReference type="EMBL" id="KE504134">
    <property type="protein sequence ID" value="EPT02653.1"/>
    <property type="molecule type" value="Genomic_DNA"/>
</dbReference>
<sequence>MLQVIRFGRSRGIDSLCWVLSRRLCVTPVIRTWVGQVRLTADMRVHVLVRPMCDSAEWVEAATTPPARYPCLEHHDDSDTLNDS</sequence>
<organism evidence="1 2">
    <name type="scientific">Fomitopsis schrenkii</name>
    <name type="common">Brown rot fungus</name>
    <dbReference type="NCBI Taxonomy" id="2126942"/>
    <lineage>
        <taxon>Eukaryota</taxon>
        <taxon>Fungi</taxon>
        <taxon>Dikarya</taxon>
        <taxon>Basidiomycota</taxon>
        <taxon>Agaricomycotina</taxon>
        <taxon>Agaricomycetes</taxon>
        <taxon>Polyporales</taxon>
        <taxon>Fomitopsis</taxon>
    </lineage>
</organism>
<evidence type="ECO:0000313" key="1">
    <source>
        <dbReference type="EMBL" id="EPT02653.1"/>
    </source>
</evidence>
<protein>
    <submittedName>
        <fullName evidence="1">Uncharacterized protein</fullName>
    </submittedName>
</protein>
<accession>S8EDL2</accession>
<feature type="non-terminal residue" evidence="1">
    <location>
        <position position="84"/>
    </location>
</feature>
<evidence type="ECO:0000313" key="2">
    <source>
        <dbReference type="Proteomes" id="UP000015241"/>
    </source>
</evidence>
<name>S8EDL2_FOMSC</name>
<gene>
    <name evidence="1" type="ORF">FOMPIDRAFT_1059180</name>
</gene>
<proteinExistence type="predicted"/>
<reference evidence="1 2" key="1">
    <citation type="journal article" date="2012" name="Science">
        <title>The Paleozoic origin of enzymatic lignin decomposition reconstructed from 31 fungal genomes.</title>
        <authorList>
            <person name="Floudas D."/>
            <person name="Binder M."/>
            <person name="Riley R."/>
            <person name="Barry K."/>
            <person name="Blanchette R.A."/>
            <person name="Henrissat B."/>
            <person name="Martinez A.T."/>
            <person name="Otillar R."/>
            <person name="Spatafora J.W."/>
            <person name="Yadav J.S."/>
            <person name="Aerts A."/>
            <person name="Benoit I."/>
            <person name="Boyd A."/>
            <person name="Carlson A."/>
            <person name="Copeland A."/>
            <person name="Coutinho P.M."/>
            <person name="de Vries R.P."/>
            <person name="Ferreira P."/>
            <person name="Findley K."/>
            <person name="Foster B."/>
            <person name="Gaskell J."/>
            <person name="Glotzer D."/>
            <person name="Gorecki P."/>
            <person name="Heitman J."/>
            <person name="Hesse C."/>
            <person name="Hori C."/>
            <person name="Igarashi K."/>
            <person name="Jurgens J.A."/>
            <person name="Kallen N."/>
            <person name="Kersten P."/>
            <person name="Kohler A."/>
            <person name="Kuees U."/>
            <person name="Kumar T.K.A."/>
            <person name="Kuo A."/>
            <person name="LaButti K."/>
            <person name="Larrondo L.F."/>
            <person name="Lindquist E."/>
            <person name="Ling A."/>
            <person name="Lombard V."/>
            <person name="Lucas S."/>
            <person name="Lundell T."/>
            <person name="Martin R."/>
            <person name="McLaughlin D.J."/>
            <person name="Morgenstern I."/>
            <person name="Morin E."/>
            <person name="Murat C."/>
            <person name="Nagy L.G."/>
            <person name="Nolan M."/>
            <person name="Ohm R.A."/>
            <person name="Patyshakuliyeva A."/>
            <person name="Rokas A."/>
            <person name="Ruiz-Duenas F.J."/>
            <person name="Sabat G."/>
            <person name="Salamov A."/>
            <person name="Samejima M."/>
            <person name="Schmutz J."/>
            <person name="Slot J.C."/>
            <person name="St John F."/>
            <person name="Stenlid J."/>
            <person name="Sun H."/>
            <person name="Sun S."/>
            <person name="Syed K."/>
            <person name="Tsang A."/>
            <person name="Wiebenga A."/>
            <person name="Young D."/>
            <person name="Pisabarro A."/>
            <person name="Eastwood D.C."/>
            <person name="Martin F."/>
            <person name="Cullen D."/>
            <person name="Grigoriev I.V."/>
            <person name="Hibbett D.S."/>
        </authorList>
    </citation>
    <scope>NUCLEOTIDE SEQUENCE</scope>
    <source>
        <strain evidence="2">FP-58527</strain>
    </source>
</reference>
<dbReference type="HOGENOM" id="CLU_2533590_0_0_1"/>
<dbReference type="InParanoid" id="S8EDL2"/>